<keyword evidence="1" id="KW-0812">Transmembrane</keyword>
<name>A0ABT0ZPW4_9LACO</name>
<dbReference type="RefSeq" id="WP_252442768.1">
    <property type="nucleotide sequence ID" value="NZ_JAMWYK010000002.1"/>
</dbReference>
<dbReference type="Proteomes" id="UP001523234">
    <property type="component" value="Unassembled WGS sequence"/>
</dbReference>
<dbReference type="EMBL" id="JAMWYK010000002">
    <property type="protein sequence ID" value="MCO0832007.1"/>
    <property type="molecule type" value="Genomic_DNA"/>
</dbReference>
<sequence>MLIWIIAGLVVLTFISAFLLKNNVMRAVFSGIFGMLTVAGIVLLSMNMNSHFGMEERTTVSTQEVYSITPAQAPMKAVATKKIGADNQVLVYKDSENAAEATPHFAPDKKNMVKTTKTKSSVEKANVENAQVKTTTKSWTYESDLMEFLFDHDSDQELISVQHVLQVPAAWQIIEK</sequence>
<evidence type="ECO:0000256" key="1">
    <source>
        <dbReference type="SAM" id="Phobius"/>
    </source>
</evidence>
<reference evidence="2 3" key="1">
    <citation type="submission" date="2022-06" db="EMBL/GenBank/DDBJ databases">
        <title>Fructobacillus taiwanensis sp. nov., isolated from the honeybee.</title>
        <authorList>
            <person name="Chen Y.-S."/>
            <person name="Wang L.-T."/>
            <person name="Lee Y.-S."/>
            <person name="Chang Y.-C."/>
            <person name="Wu H.-C."/>
            <person name="Liao C.-Y."/>
            <person name="Chen W.-H."/>
            <person name="Deng J.-N."/>
            <person name="Wang Y.-H."/>
        </authorList>
    </citation>
    <scope>NUCLEOTIDE SEQUENCE [LARGE SCALE GENOMIC DNA]</scope>
    <source>
        <strain evidence="2 3">W13</strain>
    </source>
</reference>
<organism evidence="2 3">
    <name type="scientific">Fructobacillus apis</name>
    <dbReference type="NCBI Taxonomy" id="2935017"/>
    <lineage>
        <taxon>Bacteria</taxon>
        <taxon>Bacillati</taxon>
        <taxon>Bacillota</taxon>
        <taxon>Bacilli</taxon>
        <taxon>Lactobacillales</taxon>
        <taxon>Lactobacillaceae</taxon>
        <taxon>Fructobacillus</taxon>
    </lineage>
</organism>
<feature type="transmembrane region" description="Helical" evidence="1">
    <location>
        <begin position="27"/>
        <end position="47"/>
    </location>
</feature>
<proteinExistence type="predicted"/>
<keyword evidence="1" id="KW-1133">Transmembrane helix</keyword>
<comment type="caution">
    <text evidence="2">The sequence shown here is derived from an EMBL/GenBank/DDBJ whole genome shotgun (WGS) entry which is preliminary data.</text>
</comment>
<dbReference type="InterPro" id="IPR032083">
    <property type="entry name" value="DUF4811"/>
</dbReference>
<gene>
    <name evidence="2" type="ORF">NFX39_02720</name>
</gene>
<accession>A0ABT0ZPW4</accession>
<dbReference type="Pfam" id="PF16069">
    <property type="entry name" value="DUF4811"/>
    <property type="match status" value="1"/>
</dbReference>
<evidence type="ECO:0000313" key="3">
    <source>
        <dbReference type="Proteomes" id="UP001523234"/>
    </source>
</evidence>
<keyword evidence="3" id="KW-1185">Reference proteome</keyword>
<keyword evidence="1" id="KW-0472">Membrane</keyword>
<evidence type="ECO:0000313" key="2">
    <source>
        <dbReference type="EMBL" id="MCO0832007.1"/>
    </source>
</evidence>
<protein>
    <submittedName>
        <fullName evidence="2">DUF4811 domain-containing protein</fullName>
    </submittedName>
</protein>